<accession>A0A084WKJ8</accession>
<dbReference type="SUPFAM" id="SSF51713">
    <property type="entry name" value="tRNA-guanine transglycosylase"/>
    <property type="match status" value="1"/>
</dbReference>
<comment type="similarity">
    <text evidence="5">Belongs to the queuine tRNA-ribosyltransferase family. QTRT2 subfamily.</text>
</comment>
<evidence type="ECO:0000256" key="1">
    <source>
        <dbReference type="ARBA" id="ARBA00022490"/>
    </source>
</evidence>
<feature type="binding site" evidence="5">
    <location>
        <position position="359"/>
    </location>
    <ligand>
        <name>Zn(2+)</name>
        <dbReference type="ChEBI" id="CHEBI:29105"/>
    </ligand>
</feature>
<dbReference type="InterPro" id="IPR036511">
    <property type="entry name" value="TGT-like_sf"/>
</dbReference>
<dbReference type="PANTHER" id="PTHR46064">
    <property type="entry name" value="QUEUINE TRNA-RIBOSYLTRANSFERASE ACCESSORY SUBUNIT 2"/>
    <property type="match status" value="1"/>
</dbReference>
<dbReference type="HAMAP" id="MF_03043">
    <property type="entry name" value="QTRT2"/>
    <property type="match status" value="1"/>
</dbReference>
<keyword evidence="2 5" id="KW-0819">tRNA processing</keyword>
<feature type="binding site" evidence="5">
    <location>
        <position position="330"/>
    </location>
    <ligand>
        <name>Zn(2+)</name>
        <dbReference type="ChEBI" id="CHEBI:29105"/>
    </ligand>
</feature>
<dbReference type="GO" id="GO:0005737">
    <property type="term" value="C:cytoplasm"/>
    <property type="evidence" value="ECO:0007669"/>
    <property type="project" value="UniProtKB-SubCell"/>
</dbReference>
<feature type="binding site" evidence="5">
    <location>
        <position position="328"/>
    </location>
    <ligand>
        <name>Zn(2+)</name>
        <dbReference type="ChEBI" id="CHEBI:29105"/>
    </ligand>
</feature>
<dbReference type="NCBIfam" id="TIGR00449">
    <property type="entry name" value="tgt_general"/>
    <property type="match status" value="1"/>
</dbReference>
<dbReference type="VEuPathDB" id="VectorBase:ASIC018788"/>
<dbReference type="EMBL" id="ATLV01024123">
    <property type="status" value="NOT_ANNOTATED_CDS"/>
    <property type="molecule type" value="Genomic_DNA"/>
</dbReference>
<dbReference type="InterPro" id="IPR050852">
    <property type="entry name" value="Queuine_tRNA-ribosyltrfase"/>
</dbReference>
<feature type="domain" description="tRNA-guanine(15) transglycosylase-like" evidence="7">
    <location>
        <begin position="23"/>
        <end position="389"/>
    </location>
</feature>
<keyword evidence="10" id="KW-1185">Reference proteome</keyword>
<dbReference type="GO" id="GO:0046872">
    <property type="term" value="F:metal ion binding"/>
    <property type="evidence" value="ECO:0007669"/>
    <property type="project" value="UniProtKB-KW"/>
</dbReference>
<name>A0A084WKJ8_ANOSI</name>
<evidence type="ECO:0000313" key="10">
    <source>
        <dbReference type="Proteomes" id="UP000030765"/>
    </source>
</evidence>
<feature type="compositionally biased region" description="Basic and acidic residues" evidence="6">
    <location>
        <begin position="414"/>
        <end position="423"/>
    </location>
</feature>
<dbReference type="Proteomes" id="UP000030765">
    <property type="component" value="Unassembled WGS sequence"/>
</dbReference>
<evidence type="ECO:0000313" key="8">
    <source>
        <dbReference type="EMBL" id="KFB50742.1"/>
    </source>
</evidence>
<dbReference type="GO" id="GO:0006400">
    <property type="term" value="P:tRNA modification"/>
    <property type="evidence" value="ECO:0007669"/>
    <property type="project" value="InterPro"/>
</dbReference>
<evidence type="ECO:0000256" key="2">
    <source>
        <dbReference type="ARBA" id="ARBA00022694"/>
    </source>
</evidence>
<comment type="subcellular location">
    <subcellularLocation>
        <location evidence="5">Cytoplasm</location>
    </subcellularLocation>
</comment>
<dbReference type="STRING" id="74873.A0A084WKJ8"/>
<protein>
    <recommendedName>
        <fullName evidence="5">Queuine tRNA-ribosyltransferase accessory subunit 2</fullName>
    </recommendedName>
    <alternativeName>
        <fullName evidence="5">Queuine tRNA-ribosyltransferase domain-containing protein 1</fullName>
    </alternativeName>
</protein>
<dbReference type="PANTHER" id="PTHR46064:SF1">
    <property type="entry name" value="QUEUINE TRNA-RIBOSYLTRANSFERASE ACCESSORY SUBUNIT 2"/>
    <property type="match status" value="1"/>
</dbReference>
<dbReference type="Gene3D" id="3.20.20.105">
    <property type="entry name" value="Queuine tRNA-ribosyltransferase-like"/>
    <property type="match status" value="1"/>
</dbReference>
<evidence type="ECO:0000259" key="7">
    <source>
        <dbReference type="Pfam" id="PF01702"/>
    </source>
</evidence>
<dbReference type="InterPro" id="IPR002616">
    <property type="entry name" value="tRNA_ribo_trans-like"/>
</dbReference>
<proteinExistence type="inferred from homology"/>
<dbReference type="EMBL" id="KE525349">
    <property type="protein sequence ID" value="KFB50742.1"/>
    <property type="molecule type" value="Genomic_DNA"/>
</dbReference>
<feature type="region of interest" description="Disordered" evidence="6">
    <location>
        <begin position="391"/>
        <end position="429"/>
    </location>
</feature>
<dbReference type="EnsemblMetazoa" id="ASIC018788-RA">
    <property type="protein sequence ID" value="ASIC018788-PA"/>
    <property type="gene ID" value="ASIC018788"/>
</dbReference>
<feature type="binding site" evidence="5">
    <location>
        <position position="333"/>
    </location>
    <ligand>
        <name>Zn(2+)</name>
        <dbReference type="ChEBI" id="CHEBI:29105"/>
    </ligand>
</feature>
<dbReference type="GO" id="GO:0008479">
    <property type="term" value="F:tRNA-guanosine(34) queuine transglycosylase activity"/>
    <property type="evidence" value="ECO:0007669"/>
    <property type="project" value="UniProtKB-UniRule"/>
</dbReference>
<dbReference type="AlphaFoldDB" id="A0A084WKJ8"/>
<comment type="cofactor">
    <cofactor evidence="5">
        <name>Zn(2+)</name>
        <dbReference type="ChEBI" id="CHEBI:29105"/>
    </cofactor>
    <text evidence="5">Binds 1 zinc ion per subunit.</text>
</comment>
<gene>
    <name evidence="8" type="ORF">ZHAS_00018788</name>
</gene>
<evidence type="ECO:0000256" key="5">
    <source>
        <dbReference type="HAMAP-Rule" id="MF_03043"/>
    </source>
</evidence>
<evidence type="ECO:0000256" key="3">
    <source>
        <dbReference type="ARBA" id="ARBA00022723"/>
    </source>
</evidence>
<dbReference type="InterPro" id="IPR028592">
    <property type="entry name" value="QTRTD1"/>
</dbReference>
<dbReference type="VEuPathDB" id="VectorBase:ASIS012403"/>
<comment type="function">
    <text evidence="5">Non-catalytic subunit of the queuine tRNA-ribosyltransferase (TGT) that catalyzes the base-exchange of a guanine (G) residue with queuine (Q) at position 34 (anticodon wobble position) in tRNAs with GU(N) anticodons (tRNA-Asp, -Asn, -His and -Tyr), resulting in the hypermodified nucleoside queuosine (7-(((4,5-cis-dihydroxy-2-cyclopenten-1-yl)amino)methyl)-7-deazaguanosine).</text>
</comment>
<keyword evidence="1 5" id="KW-0963">Cytoplasm</keyword>
<organism evidence="8">
    <name type="scientific">Anopheles sinensis</name>
    <name type="common">Mosquito</name>
    <dbReference type="NCBI Taxonomy" id="74873"/>
    <lineage>
        <taxon>Eukaryota</taxon>
        <taxon>Metazoa</taxon>
        <taxon>Ecdysozoa</taxon>
        <taxon>Arthropoda</taxon>
        <taxon>Hexapoda</taxon>
        <taxon>Insecta</taxon>
        <taxon>Pterygota</taxon>
        <taxon>Neoptera</taxon>
        <taxon>Endopterygota</taxon>
        <taxon>Diptera</taxon>
        <taxon>Nematocera</taxon>
        <taxon>Culicoidea</taxon>
        <taxon>Culicidae</taxon>
        <taxon>Anophelinae</taxon>
        <taxon>Anopheles</taxon>
    </lineage>
</organism>
<evidence type="ECO:0000313" key="9">
    <source>
        <dbReference type="EnsemblMetazoa" id="ASIC018788-PA"/>
    </source>
</evidence>
<dbReference type="OMA" id="VPHIAHD"/>
<reference evidence="8 10" key="1">
    <citation type="journal article" date="2014" name="BMC Genomics">
        <title>Genome sequence of Anopheles sinensis provides insight into genetics basis of mosquito competence for malaria parasites.</title>
        <authorList>
            <person name="Zhou D."/>
            <person name="Zhang D."/>
            <person name="Ding G."/>
            <person name="Shi L."/>
            <person name="Hou Q."/>
            <person name="Ye Y."/>
            <person name="Xu Y."/>
            <person name="Zhou H."/>
            <person name="Xiong C."/>
            <person name="Li S."/>
            <person name="Yu J."/>
            <person name="Hong S."/>
            <person name="Yu X."/>
            <person name="Zou P."/>
            <person name="Chen C."/>
            <person name="Chang X."/>
            <person name="Wang W."/>
            <person name="Lv Y."/>
            <person name="Sun Y."/>
            <person name="Ma L."/>
            <person name="Shen B."/>
            <person name="Zhu C."/>
        </authorList>
    </citation>
    <scope>NUCLEOTIDE SEQUENCE [LARGE SCALE GENOMIC DNA]</scope>
</reference>
<sequence length="429" mass="48290">MKFTLNTVTKCSGRLGLLGGLERLPNLNLETPAIICHTKGGSIPHLSKEATLYLANDPSGFLQVSISNTVHMQGAVRTTFAEFIARKESATLLVFRDPSETLIPGVPEKEAVPIFTRCGRRNIAVEDYMSLVEAFRPDAYVPLYDADTEPGSSKKREQKSIDRTEKFVEQCLQWHRKSDVLRSSSIIGPVVGGYNPKLREKSVEFLRAADIEFGGYLIDGLHLHGPTVQQLDRPAAVSIVTEVCKQLPDEKVRFCFGAFDPRLVLEMIIAGVDVFDTSYVFVKAAQEHRALIFSFDVNAPAAAETQQTELDTTDARWEEDFEPLLPGCTCHTCRKSTKAYLHHLYNTREMLGPILLMIHNMHHYTEFFKTIRHHVANDTLPQLLEHLIPQQSLPPYVPDKKDKKQASLTEEEEKPPIDGEDKHSKKQRA</sequence>
<evidence type="ECO:0000256" key="4">
    <source>
        <dbReference type="ARBA" id="ARBA00022833"/>
    </source>
</evidence>
<dbReference type="Pfam" id="PF01702">
    <property type="entry name" value="TGT"/>
    <property type="match status" value="1"/>
</dbReference>
<comment type="subunit">
    <text evidence="5">Heterodimer of a catalytic subunit and an accessory subunit.</text>
</comment>
<keyword evidence="3 5" id="KW-0479">Metal-binding</keyword>
<keyword evidence="4 5" id="KW-0862">Zinc</keyword>
<evidence type="ECO:0000256" key="6">
    <source>
        <dbReference type="SAM" id="MobiDB-lite"/>
    </source>
</evidence>
<reference evidence="9" key="2">
    <citation type="submission" date="2020-05" db="UniProtKB">
        <authorList>
            <consortium name="EnsemblMetazoa"/>
        </authorList>
    </citation>
    <scope>IDENTIFICATION</scope>
</reference>
<dbReference type="OrthoDB" id="27601at2759"/>